<feature type="domain" description="BPG-independent PGAM N-terminal" evidence="5">
    <location>
        <begin position="82"/>
        <end position="298"/>
    </location>
</feature>
<feature type="binding site" evidence="2">
    <location>
        <begin position="153"/>
        <end position="154"/>
    </location>
    <ligand>
        <name>substrate</name>
    </ligand>
</feature>
<proteinExistence type="inferred from homology"/>
<feature type="binding site" evidence="2">
    <location>
        <position position="406"/>
    </location>
    <ligand>
        <name>Mn(2+)</name>
        <dbReference type="ChEBI" id="CHEBI:29035"/>
        <label>1</label>
    </ligand>
</feature>
<dbReference type="Proteomes" id="UP000683559">
    <property type="component" value="Chromosome"/>
</dbReference>
<dbReference type="PANTHER" id="PTHR31637:SF0">
    <property type="entry name" value="2,3-BISPHOSPHOGLYCERATE-INDEPENDENT PHOSPHOGLYCERATE MUTASE"/>
    <property type="match status" value="1"/>
</dbReference>
<name>A0ABX8LE41_9BACT</name>
<keyword evidence="2" id="KW-0324">Glycolysis</keyword>
<dbReference type="CDD" id="cd16010">
    <property type="entry name" value="iPGM"/>
    <property type="match status" value="1"/>
</dbReference>
<comment type="function">
    <text evidence="2">Catalyzes the interconversion of 2-phosphoglycerate and 3-phosphoglycerate.</text>
</comment>
<dbReference type="NCBIfam" id="TIGR01307">
    <property type="entry name" value="pgm_bpd_ind"/>
    <property type="match status" value="1"/>
</dbReference>
<dbReference type="PANTHER" id="PTHR31637">
    <property type="entry name" value="2,3-BISPHOSPHOGLYCERATE-INDEPENDENT PHOSPHOGLYCERATE MUTASE"/>
    <property type="match status" value="1"/>
</dbReference>
<feature type="domain" description="Metalloenzyme" evidence="4">
    <location>
        <begin position="4"/>
        <end position="499"/>
    </location>
</feature>
<protein>
    <recommendedName>
        <fullName evidence="2 3">2,3-bisphosphoglycerate-independent phosphoglycerate mutase</fullName>
        <shortName evidence="2">BPG-independent PGAM</shortName>
        <shortName evidence="2">Phosphoglyceromutase</shortName>
        <shortName evidence="2">iPGM</shortName>
        <ecNumber evidence="2 3">5.4.2.12</ecNumber>
    </recommendedName>
</protein>
<keyword evidence="2 6" id="KW-0413">Isomerase</keyword>
<feature type="binding site" evidence="2">
    <location>
        <position position="334"/>
    </location>
    <ligand>
        <name>substrate</name>
    </ligand>
</feature>
<comment type="subunit">
    <text evidence="2">Monomer.</text>
</comment>
<dbReference type="InterPro" id="IPR011258">
    <property type="entry name" value="BPG-indep_PGM_N"/>
</dbReference>
<feature type="binding site" evidence="2">
    <location>
        <position position="443"/>
    </location>
    <ligand>
        <name>Mn(2+)</name>
        <dbReference type="ChEBI" id="CHEBI:29035"/>
        <label>2</label>
    </ligand>
</feature>
<evidence type="ECO:0000259" key="5">
    <source>
        <dbReference type="Pfam" id="PF06415"/>
    </source>
</evidence>
<keyword evidence="7" id="KW-1185">Reference proteome</keyword>
<dbReference type="GO" id="GO:0004619">
    <property type="term" value="F:phosphoglycerate mutase activity"/>
    <property type="evidence" value="ECO:0007669"/>
    <property type="project" value="UniProtKB-EC"/>
</dbReference>
<comment type="similarity">
    <text evidence="2">Belongs to the BPG-independent phosphoglycerate mutase family.</text>
</comment>
<reference evidence="6 7" key="1">
    <citation type="submission" date="2021-06" db="EMBL/GenBank/DDBJ databases">
        <title>Gemonas diversity in paddy soil.</title>
        <authorList>
            <person name="Liu G."/>
        </authorList>
    </citation>
    <scope>NUCLEOTIDE SEQUENCE [LARGE SCALE GENOMIC DNA]</scope>
    <source>
        <strain evidence="6 7">RG2</strain>
    </source>
</reference>
<feature type="binding site" evidence="2">
    <location>
        <position position="12"/>
    </location>
    <ligand>
        <name>Mn(2+)</name>
        <dbReference type="ChEBI" id="CHEBI:29035"/>
        <label>2</label>
    </ligand>
</feature>
<feature type="active site" description="Phosphoserine intermediate" evidence="2">
    <location>
        <position position="62"/>
    </location>
</feature>
<comment type="catalytic activity">
    <reaction evidence="1 2">
        <text>(2R)-2-phosphoglycerate = (2R)-3-phosphoglycerate</text>
        <dbReference type="Rhea" id="RHEA:15901"/>
        <dbReference type="ChEBI" id="CHEBI:58272"/>
        <dbReference type="ChEBI" id="CHEBI:58289"/>
        <dbReference type="EC" id="5.4.2.12"/>
    </reaction>
</comment>
<feature type="binding site" evidence="2">
    <location>
        <position position="191"/>
    </location>
    <ligand>
        <name>substrate</name>
    </ligand>
</feature>
<feature type="binding site" evidence="2">
    <location>
        <position position="185"/>
    </location>
    <ligand>
        <name>substrate</name>
    </ligand>
</feature>
<feature type="binding site" evidence="2">
    <location>
        <position position="444"/>
    </location>
    <ligand>
        <name>Mn(2+)</name>
        <dbReference type="ChEBI" id="CHEBI:29035"/>
        <label>2</label>
    </ligand>
</feature>
<evidence type="ECO:0000256" key="2">
    <source>
        <dbReference type="HAMAP-Rule" id="MF_01038"/>
    </source>
</evidence>
<dbReference type="RefSeq" id="WP_217286965.1">
    <property type="nucleotide sequence ID" value="NZ_CP077683.1"/>
</dbReference>
<keyword evidence="2" id="KW-0479">Metal-binding</keyword>
<comment type="pathway">
    <text evidence="2">Carbohydrate degradation; glycolysis; pyruvate from D-glyceraldehyde 3-phosphate: step 3/5.</text>
</comment>
<gene>
    <name evidence="2 6" type="primary">gpmI</name>
    <name evidence="6" type="ORF">KP001_18205</name>
</gene>
<accession>A0ABX8LE41</accession>
<dbReference type="EMBL" id="CP077683">
    <property type="protein sequence ID" value="QXE90321.1"/>
    <property type="molecule type" value="Genomic_DNA"/>
</dbReference>
<feature type="binding site" evidence="2">
    <location>
        <position position="62"/>
    </location>
    <ligand>
        <name>Mn(2+)</name>
        <dbReference type="ChEBI" id="CHEBI:29035"/>
        <label>2</label>
    </ligand>
</feature>
<evidence type="ECO:0000256" key="1">
    <source>
        <dbReference type="ARBA" id="ARBA00000370"/>
    </source>
</evidence>
<comment type="cofactor">
    <cofactor evidence="2">
        <name>Mn(2+)</name>
        <dbReference type="ChEBI" id="CHEBI:29035"/>
    </cofactor>
    <text evidence="2">Binds 2 manganese ions per subunit.</text>
</comment>
<feature type="binding site" evidence="2">
    <location>
        <begin position="260"/>
        <end position="263"/>
    </location>
    <ligand>
        <name>substrate</name>
    </ligand>
</feature>
<dbReference type="PIRSF" id="PIRSF001492">
    <property type="entry name" value="IPGAM"/>
    <property type="match status" value="1"/>
</dbReference>
<feature type="binding site" evidence="2">
    <location>
        <position position="402"/>
    </location>
    <ligand>
        <name>Mn(2+)</name>
        <dbReference type="ChEBI" id="CHEBI:29035"/>
        <label>1</label>
    </ligand>
</feature>
<organism evidence="6 7">
    <name type="scientific">Geomonas subterranea</name>
    <dbReference type="NCBI Taxonomy" id="2847989"/>
    <lineage>
        <taxon>Bacteria</taxon>
        <taxon>Pseudomonadati</taxon>
        <taxon>Thermodesulfobacteriota</taxon>
        <taxon>Desulfuromonadia</taxon>
        <taxon>Geobacterales</taxon>
        <taxon>Geobacteraceae</taxon>
        <taxon>Geomonas</taxon>
    </lineage>
</organism>
<evidence type="ECO:0000256" key="3">
    <source>
        <dbReference type="NCBIfam" id="TIGR01307"/>
    </source>
</evidence>
<dbReference type="InterPro" id="IPR005995">
    <property type="entry name" value="Pgm_bpd_ind"/>
</dbReference>
<dbReference type="HAMAP" id="MF_01038">
    <property type="entry name" value="GpmI"/>
    <property type="match status" value="1"/>
</dbReference>
<dbReference type="Pfam" id="PF06415">
    <property type="entry name" value="iPGM_N"/>
    <property type="match status" value="1"/>
</dbReference>
<evidence type="ECO:0000259" key="4">
    <source>
        <dbReference type="Pfam" id="PF01676"/>
    </source>
</evidence>
<feature type="binding site" evidence="2">
    <location>
        <position position="123"/>
    </location>
    <ligand>
        <name>substrate</name>
    </ligand>
</feature>
<keyword evidence="2" id="KW-0464">Manganese</keyword>
<feature type="binding site" evidence="2">
    <location>
        <position position="461"/>
    </location>
    <ligand>
        <name>Mn(2+)</name>
        <dbReference type="ChEBI" id="CHEBI:29035"/>
        <label>1</label>
    </ligand>
</feature>
<dbReference type="InterPro" id="IPR006124">
    <property type="entry name" value="Metalloenzyme"/>
</dbReference>
<evidence type="ECO:0000313" key="6">
    <source>
        <dbReference type="EMBL" id="QXE90321.1"/>
    </source>
</evidence>
<dbReference type="Pfam" id="PF01676">
    <property type="entry name" value="Metalloenzyme"/>
    <property type="match status" value="1"/>
</dbReference>
<sequence length="512" mass="55510">MPKKPLLLMILDGWGINPEQEANAVAQAKTPNMTRLTAEYPSGQIDGSGLAVGLPSGQMGNSEVGHTNIGAGRVVYQDLTRISKSINDGDFFTNAALVDCMTKVKGGSGRLHLAGLLSDGGVHSHDTHLYALLEMAKREGVSQVFVHCLMDGRDTPPQSGGDYIGRLEREIARLGFGQIATVIGRYYAMDRDNRWDRVEKAYRAIVLGEGNPFASAEAAMKQSYADGVTDEFVLPSVIMSGGAPVGRLSDGDGFIFFNFRSDRAREITRAFTDPQFSGFQREAWPKLSSYVCMTSYDETFGLPVAFGPEDLVNIFPEVISDAGLTQLRIAETEKYAHVTFFFNGGREEAFPGEDRALIPSPKEVATYDQKPEMSAYLVTEELMKRLDEDKYDVIILNFANADMVGHTGIFSAAVQAVEAVDECVGKLVEKVRAKGGITIITADHGNAEMMQDEQGGPHTAHTCDMAPVVLVDDTRKGVKLRTGVLADLAPTMLELLGLPQPPEMTGKSLLAG</sequence>
<evidence type="ECO:0000313" key="7">
    <source>
        <dbReference type="Proteomes" id="UP000683559"/>
    </source>
</evidence>
<dbReference type="EC" id="5.4.2.12" evidence="2 3"/>